<dbReference type="RefSeq" id="WP_277190984.1">
    <property type="nucleotide sequence ID" value="NZ_JAROAV010000009.1"/>
</dbReference>
<evidence type="ECO:0000256" key="2">
    <source>
        <dbReference type="ARBA" id="ARBA00023125"/>
    </source>
</evidence>
<name>A0ABT6C302_9MICO</name>
<dbReference type="SMART" id="SM00857">
    <property type="entry name" value="Resolvase"/>
    <property type="match status" value="1"/>
</dbReference>
<dbReference type="Gene3D" id="3.40.50.1390">
    <property type="entry name" value="Resolvase, N-terminal catalytic domain"/>
    <property type="match status" value="1"/>
</dbReference>
<dbReference type="PANTHER" id="PTHR30461">
    <property type="entry name" value="DNA-INVERTASE FROM LAMBDOID PROPHAGE"/>
    <property type="match status" value="1"/>
</dbReference>
<feature type="domain" description="Resolvase/invertase-type recombinase catalytic" evidence="6">
    <location>
        <begin position="2"/>
        <end position="135"/>
    </location>
</feature>
<organism evidence="7 8">
    <name type="scientific">Luteipulveratus flavus</name>
    <dbReference type="NCBI Taxonomy" id="3031728"/>
    <lineage>
        <taxon>Bacteria</taxon>
        <taxon>Bacillati</taxon>
        <taxon>Actinomycetota</taxon>
        <taxon>Actinomycetes</taxon>
        <taxon>Micrococcales</taxon>
        <taxon>Dermacoccaceae</taxon>
        <taxon>Luteipulveratus</taxon>
    </lineage>
</organism>
<protein>
    <submittedName>
        <fullName evidence="7">Recombinase family protein</fullName>
    </submittedName>
</protein>
<dbReference type="InterPro" id="IPR006118">
    <property type="entry name" value="Recombinase_CS"/>
</dbReference>
<dbReference type="PANTHER" id="PTHR30461:SF2">
    <property type="entry name" value="SERINE RECOMBINASE PINE-RELATED"/>
    <property type="match status" value="1"/>
</dbReference>
<evidence type="ECO:0000259" key="6">
    <source>
        <dbReference type="PROSITE" id="PS51736"/>
    </source>
</evidence>
<feature type="active site" description="O-(5'-phospho-DNA)-serine intermediate" evidence="4">
    <location>
        <position position="10"/>
    </location>
</feature>
<feature type="region of interest" description="Disordered" evidence="5">
    <location>
        <begin position="188"/>
        <end position="217"/>
    </location>
</feature>
<sequence>MTSYGYARVSTIAQDAQAQVDALTAAGVDQVVVEHASGTRSDRPLLVELLGQLVEGDTVTVWRLDRLGRSTTHLVETVRELETRGVEFRSLSEHIDTRTPTGKLMLGLFALLAEFERDLIAERTAAGLAAARADGKTLGRRSKVNPRQVQHIHDLVRQGRSQRDIAALTGLSRAIVGRVVRNEIPSLAAHQPHGRPDPQPVESQAEVPRHGQRRPFR</sequence>
<dbReference type="InterPro" id="IPR036162">
    <property type="entry name" value="Resolvase-like_N_sf"/>
</dbReference>
<accession>A0ABT6C302</accession>
<dbReference type="EMBL" id="JAROAV010000009">
    <property type="protein sequence ID" value="MDF8263210.1"/>
    <property type="molecule type" value="Genomic_DNA"/>
</dbReference>
<keyword evidence="3" id="KW-0233">DNA recombination</keyword>
<dbReference type="InterPro" id="IPR050639">
    <property type="entry name" value="SSR_resolvase"/>
</dbReference>
<reference evidence="7 8" key="1">
    <citation type="submission" date="2023-03" db="EMBL/GenBank/DDBJ databases">
        <title>YIM 133296 draft genome.</title>
        <authorList>
            <person name="Xiong L."/>
        </authorList>
    </citation>
    <scope>NUCLEOTIDE SEQUENCE [LARGE SCALE GENOMIC DNA]</scope>
    <source>
        <strain evidence="7 8">YIM 133296</strain>
    </source>
</reference>
<evidence type="ECO:0000313" key="7">
    <source>
        <dbReference type="EMBL" id="MDF8263210.1"/>
    </source>
</evidence>
<evidence type="ECO:0000256" key="1">
    <source>
        <dbReference type="ARBA" id="ARBA00022908"/>
    </source>
</evidence>
<evidence type="ECO:0000256" key="3">
    <source>
        <dbReference type="ARBA" id="ARBA00023172"/>
    </source>
</evidence>
<dbReference type="Proteomes" id="UP001528912">
    <property type="component" value="Unassembled WGS sequence"/>
</dbReference>
<comment type="caution">
    <text evidence="7">The sequence shown here is derived from an EMBL/GenBank/DDBJ whole genome shotgun (WGS) entry which is preliminary data.</text>
</comment>
<dbReference type="PROSITE" id="PS51736">
    <property type="entry name" value="RECOMBINASES_3"/>
    <property type="match status" value="1"/>
</dbReference>
<dbReference type="PROSITE" id="PS00397">
    <property type="entry name" value="RECOMBINASES_1"/>
    <property type="match status" value="1"/>
</dbReference>
<dbReference type="CDD" id="cd03768">
    <property type="entry name" value="SR_ResInv"/>
    <property type="match status" value="1"/>
</dbReference>
<proteinExistence type="predicted"/>
<keyword evidence="8" id="KW-1185">Reference proteome</keyword>
<dbReference type="SUPFAM" id="SSF53041">
    <property type="entry name" value="Resolvase-like"/>
    <property type="match status" value="1"/>
</dbReference>
<keyword evidence="1" id="KW-0229">DNA integration</keyword>
<evidence type="ECO:0000256" key="4">
    <source>
        <dbReference type="PROSITE-ProRule" id="PRU10137"/>
    </source>
</evidence>
<evidence type="ECO:0000256" key="5">
    <source>
        <dbReference type="SAM" id="MobiDB-lite"/>
    </source>
</evidence>
<evidence type="ECO:0000313" key="8">
    <source>
        <dbReference type="Proteomes" id="UP001528912"/>
    </source>
</evidence>
<dbReference type="Pfam" id="PF00239">
    <property type="entry name" value="Resolvase"/>
    <property type="match status" value="1"/>
</dbReference>
<dbReference type="InterPro" id="IPR006119">
    <property type="entry name" value="Resolv_N"/>
</dbReference>
<keyword evidence="2" id="KW-0238">DNA-binding</keyword>
<gene>
    <name evidence="7" type="ORF">P4R38_02970</name>
</gene>